<accession>A0ABS5U860</accession>
<dbReference type="RefSeq" id="WP_214297999.1">
    <property type="nucleotide sequence ID" value="NZ_JAHDYS010000006.1"/>
</dbReference>
<evidence type="ECO:0000313" key="3">
    <source>
        <dbReference type="EMBL" id="MBT1071828.1"/>
    </source>
</evidence>
<keyword evidence="4" id="KW-1185">Reference proteome</keyword>
<reference evidence="3 4" key="1">
    <citation type="submission" date="2021-05" db="EMBL/GenBank/DDBJ databases">
        <title>The draft genome of Geobacter chapellei DSM 13688.</title>
        <authorList>
            <person name="Xu Z."/>
            <person name="Masuda Y."/>
            <person name="Itoh H."/>
            <person name="Senoo K."/>
        </authorList>
    </citation>
    <scope>NUCLEOTIDE SEQUENCE [LARGE SCALE GENOMIC DNA]</scope>
    <source>
        <strain evidence="3 4">DSM 13688</strain>
    </source>
</reference>
<dbReference type="PROSITE" id="PS51677">
    <property type="entry name" value="NODB"/>
    <property type="match status" value="1"/>
</dbReference>
<feature type="domain" description="NodB homology" evidence="2">
    <location>
        <begin position="90"/>
        <end position="335"/>
    </location>
</feature>
<dbReference type="InterPro" id="IPR011330">
    <property type="entry name" value="Glyco_hydro/deAcase_b/a-brl"/>
</dbReference>
<dbReference type="InterPro" id="IPR002509">
    <property type="entry name" value="NODB_dom"/>
</dbReference>
<dbReference type="SUPFAM" id="SSF88713">
    <property type="entry name" value="Glycoside hydrolase/deacetylase"/>
    <property type="match status" value="1"/>
</dbReference>
<keyword evidence="1" id="KW-0732">Signal</keyword>
<name>A0ABS5U860_9BACT</name>
<organism evidence="3 4">
    <name type="scientific">Pelotalea chapellei</name>
    <dbReference type="NCBI Taxonomy" id="44671"/>
    <lineage>
        <taxon>Bacteria</taxon>
        <taxon>Pseudomonadati</taxon>
        <taxon>Thermodesulfobacteriota</taxon>
        <taxon>Desulfuromonadia</taxon>
        <taxon>Geobacterales</taxon>
        <taxon>Geobacteraceae</taxon>
        <taxon>Pelotalea</taxon>
    </lineage>
</organism>
<comment type="caution">
    <text evidence="3">The sequence shown here is derived from an EMBL/GenBank/DDBJ whole genome shotgun (WGS) entry which is preliminary data.</text>
</comment>
<dbReference type="Proteomes" id="UP000784128">
    <property type="component" value="Unassembled WGS sequence"/>
</dbReference>
<dbReference type="CDD" id="cd10918">
    <property type="entry name" value="CE4_NodB_like_5s_6s"/>
    <property type="match status" value="1"/>
</dbReference>
<protein>
    <submittedName>
        <fullName evidence="3">Polysaccharide deacetylase family protein</fullName>
    </submittedName>
</protein>
<sequence length="335" mass="38252">MTLKRVTAGFLSASGLLSVAERVRFTNRAPVFMYHRVLTGRDTESGYVQPGMFVLTASFRKQLMYLSSRFRVLFLEELVERISKGKKIGGLCAITFDDGWRDNYSEAFPVLRELDIPATIFLATGFMGTKRLFWPEEMFLHLDRMNLILSLPDNAPAPLQHFCNETRSLSRENRESFLETIIAIMKGYTPAERQEILSYLRTMHHNGAEIRHMLNWEEIRTMNESGLVRFGAHTVNHELLDQLPHSQVREEIAVSRSHIETCIGKRVGLFAYPNGNTTAGIRKVLAENGFHAAVTTRRGYLESEGSLLEVPRIGIHEDVSSNIPLFRSRMLLPFF</sequence>
<evidence type="ECO:0000313" key="4">
    <source>
        <dbReference type="Proteomes" id="UP000784128"/>
    </source>
</evidence>
<evidence type="ECO:0000256" key="1">
    <source>
        <dbReference type="ARBA" id="ARBA00022729"/>
    </source>
</evidence>
<evidence type="ECO:0000259" key="2">
    <source>
        <dbReference type="PROSITE" id="PS51677"/>
    </source>
</evidence>
<dbReference type="PANTHER" id="PTHR34216">
    <property type="match status" value="1"/>
</dbReference>
<dbReference type="PANTHER" id="PTHR34216:SF7">
    <property type="entry name" value="POLY-BETA-1,6-N-ACETYL-D-GLUCOSAMINE N-DEACETYLASE"/>
    <property type="match status" value="1"/>
</dbReference>
<dbReference type="EMBL" id="JAHDYS010000006">
    <property type="protein sequence ID" value="MBT1071828.1"/>
    <property type="molecule type" value="Genomic_DNA"/>
</dbReference>
<dbReference type="Gene3D" id="3.20.20.370">
    <property type="entry name" value="Glycoside hydrolase/deacetylase"/>
    <property type="match status" value="1"/>
</dbReference>
<gene>
    <name evidence="3" type="ORF">KJB30_08545</name>
</gene>
<dbReference type="InterPro" id="IPR051398">
    <property type="entry name" value="Polysacch_Deacetylase"/>
</dbReference>
<proteinExistence type="predicted"/>
<dbReference type="Pfam" id="PF01522">
    <property type="entry name" value="Polysacc_deac_1"/>
    <property type="match status" value="2"/>
</dbReference>